<evidence type="ECO:0000256" key="3">
    <source>
        <dbReference type="ARBA" id="ARBA00022553"/>
    </source>
</evidence>
<dbReference type="InterPro" id="IPR010071">
    <property type="entry name" value="AA_adenyl_dom"/>
</dbReference>
<dbReference type="PANTHER" id="PTHR45527:SF1">
    <property type="entry name" value="FATTY ACID SYNTHASE"/>
    <property type="match status" value="1"/>
</dbReference>
<evidence type="ECO:0000256" key="4">
    <source>
        <dbReference type="SAM" id="MobiDB-lite"/>
    </source>
</evidence>
<dbReference type="CDD" id="cd05930">
    <property type="entry name" value="A_NRPS"/>
    <property type="match status" value="3"/>
</dbReference>
<comment type="cofactor">
    <cofactor evidence="1">
        <name>pantetheine 4'-phosphate</name>
        <dbReference type="ChEBI" id="CHEBI:47942"/>
    </cofactor>
</comment>
<protein>
    <recommendedName>
        <fullName evidence="5">Carrier domain-containing protein</fullName>
    </recommendedName>
</protein>
<dbReference type="PROSITE" id="PS00455">
    <property type="entry name" value="AMP_BINDING"/>
    <property type="match status" value="4"/>
</dbReference>
<feature type="region of interest" description="Disordered" evidence="4">
    <location>
        <begin position="1466"/>
        <end position="1485"/>
    </location>
</feature>
<dbReference type="Gene3D" id="1.10.1200.10">
    <property type="entry name" value="ACP-like"/>
    <property type="match status" value="3"/>
</dbReference>
<dbReference type="InterPro" id="IPR036736">
    <property type="entry name" value="ACP-like_sf"/>
</dbReference>
<dbReference type="InterPro" id="IPR001242">
    <property type="entry name" value="Condensation_dom"/>
</dbReference>
<evidence type="ECO:0000256" key="1">
    <source>
        <dbReference type="ARBA" id="ARBA00001957"/>
    </source>
</evidence>
<dbReference type="EMBL" id="BAAAZP010000199">
    <property type="protein sequence ID" value="GAA3708692.1"/>
    <property type="molecule type" value="Genomic_DNA"/>
</dbReference>
<dbReference type="Gene3D" id="3.30.300.30">
    <property type="match status" value="4"/>
</dbReference>
<evidence type="ECO:0000259" key="5">
    <source>
        <dbReference type="PROSITE" id="PS50075"/>
    </source>
</evidence>
<dbReference type="NCBIfam" id="NF003417">
    <property type="entry name" value="PRK04813.1"/>
    <property type="match status" value="4"/>
</dbReference>
<dbReference type="CDD" id="cd19540">
    <property type="entry name" value="LCL_NRPS-like"/>
    <property type="match status" value="1"/>
</dbReference>
<dbReference type="PROSITE" id="PS50075">
    <property type="entry name" value="CARRIER"/>
    <property type="match status" value="3"/>
</dbReference>
<dbReference type="SUPFAM" id="SSF56801">
    <property type="entry name" value="Acetyl-CoA synthetase-like"/>
    <property type="match status" value="4"/>
</dbReference>
<dbReference type="InterPro" id="IPR020806">
    <property type="entry name" value="PKS_PP-bd"/>
</dbReference>
<keyword evidence="7" id="KW-1185">Reference proteome</keyword>
<proteinExistence type="predicted"/>
<dbReference type="Gene3D" id="3.30.559.30">
    <property type="entry name" value="Nonribosomal peptide synthetase, condensation domain"/>
    <property type="match status" value="3"/>
</dbReference>
<comment type="caution">
    <text evidence="6">The sequence shown here is derived from an EMBL/GenBank/DDBJ whole genome shotgun (WGS) entry which is preliminary data.</text>
</comment>
<feature type="domain" description="Carrier" evidence="5">
    <location>
        <begin position="1482"/>
        <end position="1557"/>
    </location>
</feature>
<dbReference type="InterPro" id="IPR023213">
    <property type="entry name" value="CAT-like_dom_sf"/>
</dbReference>
<organism evidence="6 7">
    <name type="scientific">Nonomuraea antimicrobica</name>
    <dbReference type="NCBI Taxonomy" id="561173"/>
    <lineage>
        <taxon>Bacteria</taxon>
        <taxon>Bacillati</taxon>
        <taxon>Actinomycetota</taxon>
        <taxon>Actinomycetes</taxon>
        <taxon>Streptosporangiales</taxon>
        <taxon>Streptosporangiaceae</taxon>
        <taxon>Nonomuraea</taxon>
    </lineage>
</organism>
<evidence type="ECO:0000313" key="6">
    <source>
        <dbReference type="EMBL" id="GAA3708692.1"/>
    </source>
</evidence>
<dbReference type="InterPro" id="IPR045851">
    <property type="entry name" value="AMP-bd_C_sf"/>
</dbReference>
<dbReference type="InterPro" id="IPR006162">
    <property type="entry name" value="Ppantetheine_attach_site"/>
</dbReference>
<reference evidence="7" key="1">
    <citation type="journal article" date="2019" name="Int. J. Syst. Evol. Microbiol.">
        <title>The Global Catalogue of Microorganisms (GCM) 10K type strain sequencing project: providing services to taxonomists for standard genome sequencing and annotation.</title>
        <authorList>
            <consortium name="The Broad Institute Genomics Platform"/>
            <consortium name="The Broad Institute Genome Sequencing Center for Infectious Disease"/>
            <person name="Wu L."/>
            <person name="Ma J."/>
        </authorList>
    </citation>
    <scope>NUCLEOTIDE SEQUENCE [LARGE SCALE GENOMIC DNA]</scope>
    <source>
        <strain evidence="7">JCM 16904</strain>
    </source>
</reference>
<dbReference type="Pfam" id="PF00668">
    <property type="entry name" value="Condensation"/>
    <property type="match status" value="3"/>
</dbReference>
<dbReference type="Proteomes" id="UP001500902">
    <property type="component" value="Unassembled WGS sequence"/>
</dbReference>
<dbReference type="SUPFAM" id="SSF52777">
    <property type="entry name" value="CoA-dependent acyltransferases"/>
    <property type="match status" value="6"/>
</dbReference>
<dbReference type="PANTHER" id="PTHR45527">
    <property type="entry name" value="NONRIBOSOMAL PEPTIDE SYNTHETASE"/>
    <property type="match status" value="1"/>
</dbReference>
<feature type="region of interest" description="Disordered" evidence="4">
    <location>
        <begin position="3653"/>
        <end position="3687"/>
    </location>
</feature>
<dbReference type="Gene3D" id="3.30.559.10">
    <property type="entry name" value="Chloramphenicol acetyltransferase-like domain"/>
    <property type="match status" value="3"/>
</dbReference>
<dbReference type="SMART" id="SM00823">
    <property type="entry name" value="PKS_PP"/>
    <property type="match status" value="3"/>
</dbReference>
<feature type="domain" description="Carrier" evidence="5">
    <location>
        <begin position="3576"/>
        <end position="3651"/>
    </location>
</feature>
<dbReference type="Pfam" id="PF00550">
    <property type="entry name" value="PP-binding"/>
    <property type="match status" value="3"/>
</dbReference>
<evidence type="ECO:0000313" key="7">
    <source>
        <dbReference type="Proteomes" id="UP001500902"/>
    </source>
</evidence>
<dbReference type="InterPro" id="IPR042099">
    <property type="entry name" value="ANL_N_sf"/>
</dbReference>
<feature type="region of interest" description="Disordered" evidence="4">
    <location>
        <begin position="20"/>
        <end position="42"/>
    </location>
</feature>
<dbReference type="InterPro" id="IPR000873">
    <property type="entry name" value="AMP-dep_synth/lig_dom"/>
</dbReference>
<dbReference type="SUPFAM" id="SSF47336">
    <property type="entry name" value="ACP-like"/>
    <property type="match status" value="3"/>
</dbReference>
<dbReference type="Gene3D" id="3.40.50.12780">
    <property type="entry name" value="N-terminal domain of ligase-like"/>
    <property type="match status" value="1"/>
</dbReference>
<keyword evidence="3" id="KW-0597">Phosphoprotein</keyword>
<dbReference type="NCBIfam" id="TIGR01733">
    <property type="entry name" value="AA-adenyl-dom"/>
    <property type="match status" value="4"/>
</dbReference>
<name>A0ABP7DRY8_9ACTN</name>
<keyword evidence="2" id="KW-0596">Phosphopantetheine</keyword>
<dbReference type="InterPro" id="IPR025110">
    <property type="entry name" value="AMP-bd_C"/>
</dbReference>
<gene>
    <name evidence="6" type="ORF">GCM10022224_087740</name>
</gene>
<sequence length="3687" mass="395538">MSLTGNPRVPSLTEARRSLRSAVAARPATGSAPPARAARDGFPSLSYNQEQQWFLHQWEPDLPLYHSVIPVLLRGRLDVAALESALRAVVDRHEILRTRYREHDGSPYPVVGEPAVALTVVEDADRERVRELVAELGARPFDLAAEPVVRALVARLADDEHVLAIVVHHIAFDGASLGVLTAELFACYDAVRHGRPPRLPALDLQYADYAAWQREETRAHDAQLGYWRERLADLPAVRLPADRPRPESPTSAGATHGLMLPGTLAARLTALARKARVTPLTLYAAAFTALLARHTGQDDIAFGSVFSGRTRPVFEPLIGYFANTLVLRTSTAGDPTFAELLARTRESVMGAHCNQDLPFARVVEELRPDRNAARNPLFDICFTMHHPVAESIRLGDITVEAYELPQATAQFDLTVEITEVIGEGTRLWAEYSTDLFDHDRIKRLCAEYVALLQAVVADPGTRLSALGPGATPGGAALLHEVFEEWADRTPEAPALRHAGRTVTYGELERRANQLAAALRAYGVRPEMPVAVLLEPGPDLVTAVLGILKAGGVYLPLDPAHPESRRAGILRQAGCTRVVTALERTTELPAHVTSLPVDHPARPAVRPGATARPGNLAYILFTSGSTGVPKGVQIEHGSAANFVRGVPGDFAPVPGERVLQFTAPTFDVSVYEMFAALGNGACLVSAPRSLLMNPRSFAALMRAERVTVFLSTPATLSLLGDADLPDLTKLSIGGEAPSAELVARWRAPGRVIQNGYGPTETTVEATRARLDGGWSGLPPIGGARIGYTLHVLDPEGQPVPVGASGELHIGGAGVGRGYLGRPGLTAERFVPDPFGPPGARLYRTGDLVRRREADCLEVLGRTDLQVKVRGHRIELGEVEAALAGHPAIAQVAVTAEPAGDGDKDLTVYQVPVPGATAPDVGELRAHLRDLLPRYMLPARAVALAAMPLTSSGKVDRARLASSAVPAHPAQETVCGLFEAQAARTPDALAVTLNGSGWTFAQLNAHANRWARLLLERGIGPERLVVLALGKTPETIALLLAVLKTGAAYLPIDPDGPAARMDLILADARPALVVTGSAAHAVRSAARARSVPHLLVDEAETQDACARQNADDLDDTERLGPLVPSCLAYVLYTSGSTGRPKGVAVEHGSVVNLFHSHQATVFTSGARSRVALAAPLGFDASWTGLLWMIAGHELHLVQDAVKQDAAAFVSFVDEHRIDVLDVTPTHCTHLLAAGLRAPGRHAPRVLILGGEAVGEALWRTLRELPGITAYNLYGPTECTIDTMWCRLGDSPAPTIGRPVDGAQVYLLGPDLQPVAPGEEGELYAAGACLARGYHHAPAPTAARFLPDPFGPPGTRMYRTGDLARRSPEGLLEFVGRVDGQVKVRGVRIELGEIEAVLAGHPGIVQAAVAAQEERGGKRLVAYLIATPGGALPGDAALRAHVAKALPEHMVPTAFVELREFPLTPNGKLDRGALPAHEHQHASRGPRTPQEEIVCDLFADVLEVPRVGVDDGFFELGGHSLLATRLISRIRSTLGVEVPLRTLFECPTVAELCGRIGAASTVRPAPRPVDRPRDIPLSHAQRRLWFLAELEADGAAYNMPMALRLSGELDRAALEAALNDVLDRHESLRTIFPEVAGEPVQRILTGATARCAVSLVPTTEDELPERLARASRVRFDLKTGLPLQVRLFELGAAEHVLLLVFHHIAFDGGSMRALVCDLATAYSARAAGRPPGWSPLPVQYADYTLWQHDLLGDEDDPRSLLAGQLDYWRDTLADLPEELALPVDHSRPATASGRGGLVELRLTAGEHLALDRLAKRNRVTLFMVLQAGLAALYTRLGAGTDIPLGTPVVGRADQELDDLIGFFVNTLVLRADTAGDPTFEQLLARVRATDLAAFAHQDVPFERLVEVLNPARSLSRHPLFQTMLAFDNHDDGEPAALGLSIRPERTETGTAKFDVLVNVREHRTAEGAPDGVDLAMHYSLDLFGEESADRLLARYARLLAAAVAEPGLAIGDLELMSDDERASVRAWNDTGRAVPARVLPALLEEQARRTPQEPAVTDGDTTLTYAELNARANRLARWLIDRGAGPERVVGLALPRSPELVVALCAVLKSGAAYLPIDVGHPAERSSFMVSDARPALVLTDRADRLPAGAPAVVLEERLAAGRPATDVTDRDRLTALLPAHPAYVIYTSGSTGRPKAVVMPGGALVNLLAWQAEQLPGGAGTRTAQSAAIGFDVSAQEILSTLTSGGCLVVAGAELRKDPEAFARWLDEHRAGRLFAPNLVVEAVAEAALAHGWELAALTDVVQAGEALVLGDTIRDFHAGRRLHNHYGPTETHAVTACTLPSAREQWPPAAPIGRPVWNTRCHVLDAGLRPVPPGVPGELFVSGAQLARGYLNRPGLTAERFLPDPFGAHGERMYRTGDLVRWRRDGVLEFLGRTDHQVKVRGVRVEPGEIEAALRADPSVGQVVVRLRQDLPGPPLLVAYLVAAPGRDVDVASLRTRLGAALPDHLVPAAFVLLDALPLTANGKLDHRALPAPRQERTSRRPRTPGEEILCGLFGDVLGLAQVGPDDDFFRLGGHSLLATKLISRIRSVLGVDLPVRALFETPTAAALAERVAEAGPARVAPPTATPRGETSALSFAQQRLWFMDRLGVSGDSFHMPCVIRLDGELRVGDLREAVEQLMRRHEILRTVIVARDGVPEQRLTDLPEDVLPLIDLSHLGEPARSAELGALSGRMSTDPFRLDTDPPVRWALARLAGDSHVLLMTLHHIAGDGLSFGVLLNDLTALYAGERPAPLPIQYADYALWQRRTWESGGFAGHLASWRERLAGSPMLDLPADRPRPAVRTFTGGRVAGSVDAEVAARLRAIGRSGGATLFMTLLAGFQILLGRLSGQSDVVVGTPVAGRGHAELEGMVGCLLNVLPLRADLSGRPRFADLLAEVRATTLDALAGQDVPFERIVDAVAPDRDLSRHPLFQAMINMIDVPELDAPLGDGVTVTVETPEETPAKLDLTLYLRDTGQELSFSLVYNADLFSAERAERMVRQYTTLLEQIAADPRRRIDGYDLLTADPDAALPDPAAPLPRRAEHAVHVLVEDQAARCPERVALVDGADRWTYRELDQRANGLAQELRDQGVAPGDRVALPGRRSAKLICAMLGVLKAGAAFVLLDPADPAERRRACLAAAEPRGLLFIDEEDADLAGSPHLTWSGGVSESPGVAVDPWDPAYVAFTSGTTGTPKAVIGAHAPLTHFFDWQAAEFDLGSEDRWSVLGGIGHDPFLRETLGPLTLGGTVCVPTEAQARTPAKLAAWLRTQGVTVAHATPGIAELMSSGTAQPLPALRRVFFGGDRLAARHVAGLRALAPEAEYVNFYGTTETPQAMAFHRVTGLDPIPVGRAIEGAQVLVVTSAGRLAGVGERGEIWIRTPYLSAGFLGDVELTAARFTANPFGGADLVYRTGDLGHWGSDGTVHVTGRMDGQVKIRGHRVETGEVESLLLTHPGVRAAAVVASPAPDGGDDRLAGYVVGSDPAAPLSPAELRRHLRARVPEHLVPAALVVLESLPLTPRGKLDRARLPTAEAVAEGEPAPLRGELEQAIARIWREVLATSRVGARDNFFDLGGNSLLIVRVQSRLEELLGREVTLVRLFQYPTIEALARSLLQEDPDRSAVRRSRDRGAARRAALGVRRTRHDHGGGKAND</sequence>
<accession>A0ABP7DRY8</accession>
<dbReference type="CDD" id="cd17651">
    <property type="entry name" value="A_NRPS_VisG_like"/>
    <property type="match status" value="1"/>
</dbReference>
<feature type="compositionally biased region" description="Basic and acidic residues" evidence="4">
    <location>
        <begin position="1466"/>
        <end position="1478"/>
    </location>
</feature>
<evidence type="ECO:0000256" key="2">
    <source>
        <dbReference type="ARBA" id="ARBA00022450"/>
    </source>
</evidence>
<dbReference type="Gene3D" id="3.40.50.980">
    <property type="match status" value="6"/>
</dbReference>
<dbReference type="PROSITE" id="PS00012">
    <property type="entry name" value="PHOSPHOPANTETHEINE"/>
    <property type="match status" value="2"/>
</dbReference>
<dbReference type="InterPro" id="IPR009081">
    <property type="entry name" value="PP-bd_ACP"/>
</dbReference>
<dbReference type="Pfam" id="PF13193">
    <property type="entry name" value="AMP-binding_C"/>
    <property type="match status" value="4"/>
</dbReference>
<dbReference type="InterPro" id="IPR020845">
    <property type="entry name" value="AMP-binding_CS"/>
</dbReference>
<dbReference type="CDD" id="cd19531">
    <property type="entry name" value="LCL_NRPS-like"/>
    <property type="match status" value="2"/>
</dbReference>
<feature type="domain" description="Carrier" evidence="5">
    <location>
        <begin position="2540"/>
        <end position="2615"/>
    </location>
</feature>
<dbReference type="Pfam" id="PF00501">
    <property type="entry name" value="AMP-binding"/>
    <property type="match status" value="4"/>
</dbReference>
<dbReference type="Gene3D" id="2.30.38.10">
    <property type="entry name" value="Luciferase, Domain 3"/>
    <property type="match status" value="3"/>
</dbReference>